<dbReference type="RefSeq" id="WP_233925834.1">
    <property type="nucleotide sequence ID" value="NZ_JAJVKT010000011.1"/>
</dbReference>
<name>A0A9Q3ZD32_9GAMM</name>
<comment type="caution">
    <text evidence="1">The sequence shown here is derived from an EMBL/GenBank/DDBJ whole genome shotgun (WGS) entry which is preliminary data.</text>
</comment>
<dbReference type="EMBL" id="JAJVKT010000011">
    <property type="protein sequence ID" value="MCE7509040.1"/>
    <property type="molecule type" value="Genomic_DNA"/>
</dbReference>
<accession>A0A9Q3ZD32</accession>
<dbReference type="AlphaFoldDB" id="A0A9Q3ZD32"/>
<gene>
    <name evidence="1" type="ORF">LZG35_10375</name>
</gene>
<evidence type="ECO:0000313" key="1">
    <source>
        <dbReference type="EMBL" id="MCE7509040.1"/>
    </source>
</evidence>
<organism evidence="1 2">
    <name type="scientific">Alloalcanivorax xenomutans</name>
    <dbReference type="NCBI Taxonomy" id="1094342"/>
    <lineage>
        <taxon>Bacteria</taxon>
        <taxon>Pseudomonadati</taxon>
        <taxon>Pseudomonadota</taxon>
        <taxon>Gammaproteobacteria</taxon>
        <taxon>Oceanospirillales</taxon>
        <taxon>Alcanivoracaceae</taxon>
        <taxon>Alloalcanivorax</taxon>
    </lineage>
</organism>
<evidence type="ECO:0000313" key="2">
    <source>
        <dbReference type="Proteomes" id="UP001107961"/>
    </source>
</evidence>
<sequence length="605" mass="68772">MKKILIALFGMAIAAVIIFLMISHDRSPDIQALTDAMLEKKDARLTRLESVEDKVLRKSLLNLVYDAMFTDGMELNFRAPPRNTTYTTAKLARLDDYSSIDELTEVFLANQIAATTYPDRSCVWPREPFNYPFQHRLAWTAIRLDNGEITELPNHFSGSAYNTEIEYSGARNTFCYRDPLGPDKPAPVALVGEFSVQLPRKLIQFDFSRSDIDQSQSKDGYTVTLVEANDFSYAIEVSSPNGKSPPLGSKDIIGEALDDTGKYLSHTGTRTGRPELYEASDLIIDDLIDRAVEGTLTETQIDQRFDEMQNELNEKYGNRLHKHFFFSGSVKTARITLLDKEAKQTPFKQHLDLPIRNLARRQPTPSVDLDTLERIPTLSPVYDHSIQNKVELNADEMKTAIDIRQNEISADLEYSAQVKLYYPQVQSDRFLGIFDRYQKPGVHDIVFLNAEGTAINLPSDDPDYYRFMVSRIEYNPGRFPEKPVRLSATVPVVTTPELTKKSHDRNNLPDGVRILDNMIIIDRAVFGPARNSEPSEKTHLFFAKSAGQRYLSKVTDLHFPRTEGPGVDVIYYNGLPEIFEVWHRGDTKTVDYQVDLHLKEPAARE</sequence>
<proteinExistence type="predicted"/>
<keyword evidence="2" id="KW-1185">Reference proteome</keyword>
<dbReference type="Proteomes" id="UP001107961">
    <property type="component" value="Unassembled WGS sequence"/>
</dbReference>
<reference evidence="1" key="1">
    <citation type="submission" date="2022-01" db="EMBL/GenBank/DDBJ databases">
        <authorList>
            <person name="Karlyshev A.V."/>
            <person name="Jaspars M."/>
        </authorList>
    </citation>
    <scope>NUCLEOTIDE SEQUENCE</scope>
    <source>
        <strain evidence="1">AGSA3-2</strain>
    </source>
</reference>
<protein>
    <submittedName>
        <fullName evidence="1">Uncharacterized protein</fullName>
    </submittedName>
</protein>